<proteinExistence type="predicted"/>
<reference evidence="1 2" key="1">
    <citation type="submission" date="2018-03" db="EMBL/GenBank/DDBJ databases">
        <title>Genomic Encyclopedia of Archaeal and Bacterial Type Strains, Phase II (KMG-II): from individual species to whole genera.</title>
        <authorList>
            <person name="Goeker M."/>
        </authorList>
    </citation>
    <scope>NUCLEOTIDE SEQUENCE [LARGE SCALE GENOMIC DNA]</scope>
    <source>
        <strain evidence="1 2">DSM 19711</strain>
    </source>
</reference>
<dbReference type="EMBL" id="PVZF01000005">
    <property type="protein sequence ID" value="PRY15251.1"/>
    <property type="molecule type" value="Genomic_DNA"/>
</dbReference>
<organism evidence="1 2">
    <name type="scientific">Kineococcus rhizosphaerae</name>
    <dbReference type="NCBI Taxonomy" id="559628"/>
    <lineage>
        <taxon>Bacteria</taxon>
        <taxon>Bacillati</taxon>
        <taxon>Actinomycetota</taxon>
        <taxon>Actinomycetes</taxon>
        <taxon>Kineosporiales</taxon>
        <taxon>Kineosporiaceae</taxon>
        <taxon>Kineococcus</taxon>
    </lineage>
</organism>
<keyword evidence="2" id="KW-1185">Reference proteome</keyword>
<evidence type="ECO:0000313" key="1">
    <source>
        <dbReference type="EMBL" id="PRY15251.1"/>
    </source>
</evidence>
<evidence type="ECO:0000313" key="2">
    <source>
        <dbReference type="Proteomes" id="UP000238083"/>
    </source>
</evidence>
<gene>
    <name evidence="1" type="ORF">CLV37_105178</name>
</gene>
<protein>
    <submittedName>
        <fullName evidence="1">Uncharacterized protein</fullName>
    </submittedName>
</protein>
<name>A0A2T0R4G3_9ACTN</name>
<accession>A0A2T0R4G3</accession>
<dbReference type="AlphaFoldDB" id="A0A2T0R4G3"/>
<sequence>MVAGELVVDGASVVAGADRLTACSDALSHSAASFRSAAGDLSAFGLVGRMAHAQTSVGEAMGSLAEAVTDFSGLLQDAAASMRLFATETAAADERLAGAAGGS</sequence>
<comment type="caution">
    <text evidence="1">The sequence shown here is derived from an EMBL/GenBank/DDBJ whole genome shotgun (WGS) entry which is preliminary data.</text>
</comment>
<dbReference type="Proteomes" id="UP000238083">
    <property type="component" value="Unassembled WGS sequence"/>
</dbReference>